<keyword evidence="1" id="KW-0862">Zinc</keyword>
<reference evidence="5" key="1">
    <citation type="submission" date="2024-06" db="EMBL/GenBank/DDBJ databases">
        <authorList>
            <person name="Ryan C."/>
        </authorList>
    </citation>
    <scope>NUCLEOTIDE SEQUENCE [LARGE SCALE GENOMIC DNA]</scope>
</reference>
<organism evidence="4 5">
    <name type="scientific">Urochloa decumbens</name>
    <dbReference type="NCBI Taxonomy" id="240449"/>
    <lineage>
        <taxon>Eukaryota</taxon>
        <taxon>Viridiplantae</taxon>
        <taxon>Streptophyta</taxon>
        <taxon>Embryophyta</taxon>
        <taxon>Tracheophyta</taxon>
        <taxon>Spermatophyta</taxon>
        <taxon>Magnoliopsida</taxon>
        <taxon>Liliopsida</taxon>
        <taxon>Poales</taxon>
        <taxon>Poaceae</taxon>
        <taxon>PACMAD clade</taxon>
        <taxon>Panicoideae</taxon>
        <taxon>Panicodae</taxon>
        <taxon>Paniceae</taxon>
        <taxon>Melinidinae</taxon>
        <taxon>Urochloa</taxon>
    </lineage>
</organism>
<keyword evidence="2" id="KW-1133">Transmembrane helix</keyword>
<accession>A0ABC8VVM6</accession>
<evidence type="ECO:0000256" key="1">
    <source>
        <dbReference type="PROSITE-ProRule" id="PRU00175"/>
    </source>
</evidence>
<keyword evidence="1" id="KW-0479">Metal-binding</keyword>
<dbReference type="Proteomes" id="UP001497457">
    <property type="component" value="Chromosome 10rd"/>
</dbReference>
<gene>
    <name evidence="4" type="ORF">URODEC1_LOCUS7124</name>
</gene>
<keyword evidence="2" id="KW-0812">Transmembrane</keyword>
<evidence type="ECO:0000256" key="2">
    <source>
        <dbReference type="SAM" id="Phobius"/>
    </source>
</evidence>
<dbReference type="SMART" id="SM00184">
    <property type="entry name" value="RING"/>
    <property type="match status" value="1"/>
</dbReference>
<proteinExistence type="predicted"/>
<dbReference type="GO" id="GO:0008270">
    <property type="term" value="F:zinc ion binding"/>
    <property type="evidence" value="ECO:0007669"/>
    <property type="project" value="UniProtKB-KW"/>
</dbReference>
<dbReference type="InterPro" id="IPR013083">
    <property type="entry name" value="Znf_RING/FYVE/PHD"/>
</dbReference>
<sequence length="150" mass="16730">MDTLPLILQGLIICAIVIAAFIACFGNTRNNNQGQQQADDEHQQLPAAREMMDEAVQIAMALLDRVTYQHRHCRQSTTDASAAARTTTVEEDCCSICLGPFQDGDRCSIMPLCRHEFHRACIADWLKAYNNTCPLCRAQLQWSAVADNMV</sequence>
<dbReference type="InterPro" id="IPR001841">
    <property type="entry name" value="Znf_RING"/>
</dbReference>
<keyword evidence="5" id="KW-1185">Reference proteome</keyword>
<dbReference type="EMBL" id="OZ075120">
    <property type="protein sequence ID" value="CAL4897213.1"/>
    <property type="molecule type" value="Genomic_DNA"/>
</dbReference>
<keyword evidence="2" id="KW-0472">Membrane</keyword>
<evidence type="ECO:0000313" key="4">
    <source>
        <dbReference type="EMBL" id="CAL4897213.1"/>
    </source>
</evidence>
<feature type="transmembrane region" description="Helical" evidence="2">
    <location>
        <begin position="6"/>
        <end position="26"/>
    </location>
</feature>
<evidence type="ECO:0000259" key="3">
    <source>
        <dbReference type="PROSITE" id="PS50089"/>
    </source>
</evidence>
<evidence type="ECO:0000313" key="5">
    <source>
        <dbReference type="Proteomes" id="UP001497457"/>
    </source>
</evidence>
<dbReference type="Pfam" id="PF13639">
    <property type="entry name" value="zf-RING_2"/>
    <property type="match status" value="1"/>
</dbReference>
<dbReference type="SUPFAM" id="SSF57850">
    <property type="entry name" value="RING/U-box"/>
    <property type="match status" value="1"/>
</dbReference>
<protein>
    <recommendedName>
        <fullName evidence="3">RING-type domain-containing protein</fullName>
    </recommendedName>
</protein>
<reference evidence="4 5" key="2">
    <citation type="submission" date="2024-10" db="EMBL/GenBank/DDBJ databases">
        <authorList>
            <person name="Ryan C."/>
        </authorList>
    </citation>
    <scope>NUCLEOTIDE SEQUENCE [LARGE SCALE GENOMIC DNA]</scope>
</reference>
<dbReference type="PROSITE" id="PS50089">
    <property type="entry name" value="ZF_RING_2"/>
    <property type="match status" value="1"/>
</dbReference>
<dbReference type="Gene3D" id="3.30.40.10">
    <property type="entry name" value="Zinc/RING finger domain, C3HC4 (zinc finger)"/>
    <property type="match status" value="1"/>
</dbReference>
<feature type="domain" description="RING-type" evidence="3">
    <location>
        <begin position="94"/>
        <end position="137"/>
    </location>
</feature>
<name>A0ABC8VVM6_9POAL</name>
<dbReference type="PANTHER" id="PTHR45676">
    <property type="entry name" value="RING-H2 FINGER PROTEIN ATL51-RELATED"/>
    <property type="match status" value="1"/>
</dbReference>
<keyword evidence="1" id="KW-0863">Zinc-finger</keyword>
<dbReference type="AlphaFoldDB" id="A0ABC8VVM6"/>